<dbReference type="InterPro" id="IPR015421">
    <property type="entry name" value="PyrdxlP-dep_Trfase_major"/>
</dbReference>
<sequence length="381" mass="41514">MTSPSLSDYTTEFPVNDECLYLNHAAVAPWPERARIAVADFAAENTALGASRYPHWLTTENSLRRNLETLLDAEQGSVALVKNTSEALSFVAAGLSWQAGDVVVISDQEFPSNRIVWESLRSKGVQVVEVPLPWHDPEAALLSAIAQKPRLVSVSAVQYASGLTLDLLRIGAACRANGVLFCVDAIQAVGVLPFSVRAIQADFAMADGHKWLLGPEGLGFFYVRPDMMEQLQPVEFGWHMVADVGNYDRRDWSLAPDARRYECGSPNMLAAAALNASTGLLLEVGMERVATQAVTNVLYLRELLQDMGAVCLNPLLDQRPSGILTVNFMGKDNAQLHKLLMEAGVICTQRGGGIRLSPHFHTTREVLDDAADALECLLEAL</sequence>
<dbReference type="Pfam" id="PF00266">
    <property type="entry name" value="Aminotran_5"/>
    <property type="match status" value="1"/>
</dbReference>
<dbReference type="PANTHER" id="PTHR43586">
    <property type="entry name" value="CYSTEINE DESULFURASE"/>
    <property type="match status" value="1"/>
</dbReference>
<accession>A0A9X7UY24</accession>
<dbReference type="GO" id="GO:0008483">
    <property type="term" value="F:transaminase activity"/>
    <property type="evidence" value="ECO:0007669"/>
    <property type="project" value="UniProtKB-KW"/>
</dbReference>
<evidence type="ECO:0000313" key="4">
    <source>
        <dbReference type="Proteomes" id="UP000596074"/>
    </source>
</evidence>
<reference evidence="3 4" key="1">
    <citation type="submission" date="2019-11" db="EMBL/GenBank/DDBJ databases">
        <title>Venatorbacter sp. nov. a predator of Campylobacter and other Gram-negative bacteria.</title>
        <authorList>
            <person name="Saeedi A."/>
            <person name="Cummings N.J."/>
            <person name="Connerton I.F."/>
            <person name="Connerton P.L."/>
        </authorList>
    </citation>
    <scope>NUCLEOTIDE SEQUENCE [LARGE SCALE GENOMIC DNA]</scope>
    <source>
        <strain evidence="3">XL5</strain>
    </source>
</reference>
<dbReference type="Proteomes" id="UP000596074">
    <property type="component" value="Chromosome"/>
</dbReference>
<dbReference type="RefSeq" id="WP_228344212.1">
    <property type="nucleotide sequence ID" value="NZ_CP046056.1"/>
</dbReference>
<organism evidence="3 4">
    <name type="scientific">Venatoribacter cucullus</name>
    <dbReference type="NCBI Taxonomy" id="2661630"/>
    <lineage>
        <taxon>Bacteria</taxon>
        <taxon>Pseudomonadati</taxon>
        <taxon>Pseudomonadota</taxon>
        <taxon>Gammaproteobacteria</taxon>
        <taxon>Oceanospirillales</taxon>
        <taxon>Oceanospirillaceae</taxon>
        <taxon>Venatoribacter</taxon>
    </lineage>
</organism>
<dbReference type="InterPro" id="IPR015424">
    <property type="entry name" value="PyrdxlP-dep_Trfase"/>
</dbReference>
<evidence type="ECO:0000259" key="2">
    <source>
        <dbReference type="Pfam" id="PF00266"/>
    </source>
</evidence>
<keyword evidence="4" id="KW-1185">Reference proteome</keyword>
<dbReference type="Gene3D" id="3.90.1150.10">
    <property type="entry name" value="Aspartate Aminotransferase, domain 1"/>
    <property type="match status" value="1"/>
</dbReference>
<proteinExistence type="predicted"/>
<dbReference type="AlphaFoldDB" id="A0A9X7UY24"/>
<evidence type="ECO:0000313" key="3">
    <source>
        <dbReference type="EMBL" id="QQD24175.1"/>
    </source>
</evidence>
<keyword evidence="1" id="KW-0663">Pyridoxal phosphate</keyword>
<dbReference type="SUPFAM" id="SSF53383">
    <property type="entry name" value="PLP-dependent transferases"/>
    <property type="match status" value="1"/>
</dbReference>
<dbReference type="InterPro" id="IPR015422">
    <property type="entry name" value="PyrdxlP-dep_Trfase_small"/>
</dbReference>
<dbReference type="EMBL" id="CP046056">
    <property type="protein sequence ID" value="QQD24175.1"/>
    <property type="molecule type" value="Genomic_DNA"/>
</dbReference>
<dbReference type="Gene3D" id="3.40.640.10">
    <property type="entry name" value="Type I PLP-dependent aspartate aminotransferase-like (Major domain)"/>
    <property type="match status" value="1"/>
</dbReference>
<name>A0A9X7UY24_9GAMM</name>
<dbReference type="PANTHER" id="PTHR43586:SF15">
    <property type="entry name" value="BLR3095 PROTEIN"/>
    <property type="match status" value="1"/>
</dbReference>
<evidence type="ECO:0000256" key="1">
    <source>
        <dbReference type="ARBA" id="ARBA00022898"/>
    </source>
</evidence>
<dbReference type="KEGG" id="vcw:GJQ55_06665"/>
<gene>
    <name evidence="3" type="ORF">GJQ55_06665</name>
</gene>
<keyword evidence="3" id="KW-0032">Aminotransferase</keyword>
<keyword evidence="3" id="KW-0808">Transferase</keyword>
<feature type="domain" description="Aminotransferase class V" evidence="2">
    <location>
        <begin position="21"/>
        <end position="349"/>
    </location>
</feature>
<protein>
    <submittedName>
        <fullName evidence="3">Aminotransferase class V-fold PLP-dependent enzyme</fullName>
    </submittedName>
</protein>
<dbReference type="InterPro" id="IPR000192">
    <property type="entry name" value="Aminotrans_V_dom"/>
</dbReference>